<sequence>MPPITLSLTLDQTNVILEALGQMPYVRVYELIESIGQQAGAQLHPEGGPAGARPTVPGAAVSTGSAAPVVPGSPA</sequence>
<gene>
    <name evidence="2" type="ORF">AWW66_01825</name>
</gene>
<evidence type="ECO:0000313" key="3">
    <source>
        <dbReference type="Proteomes" id="UP000070620"/>
    </source>
</evidence>
<evidence type="ECO:0000256" key="1">
    <source>
        <dbReference type="SAM" id="MobiDB-lite"/>
    </source>
</evidence>
<dbReference type="EMBL" id="LRQV01000003">
    <property type="protein sequence ID" value="KXK63723.1"/>
    <property type="molecule type" value="Genomic_DNA"/>
</dbReference>
<reference evidence="2 3" key="1">
    <citation type="submission" date="2016-01" db="EMBL/GenBank/DDBJ databases">
        <title>Whole genome sequence and analysis of Micromonospora rosaria DSM 803, which can produce antibacterial substance rosamicin.</title>
        <authorList>
            <person name="Yang H."/>
            <person name="He X."/>
            <person name="Zhu D."/>
        </authorList>
    </citation>
    <scope>NUCLEOTIDE SEQUENCE [LARGE SCALE GENOMIC DNA]</scope>
    <source>
        <strain evidence="2 3">DSM 803</strain>
    </source>
</reference>
<comment type="caution">
    <text evidence="2">The sequence shown here is derived from an EMBL/GenBank/DDBJ whole genome shotgun (WGS) entry which is preliminary data.</text>
</comment>
<dbReference type="AlphaFoldDB" id="A0A136PZ95"/>
<proteinExistence type="predicted"/>
<organism evidence="2 3">
    <name type="scientific">Micromonospora rosaria</name>
    <dbReference type="NCBI Taxonomy" id="47874"/>
    <lineage>
        <taxon>Bacteria</taxon>
        <taxon>Bacillati</taxon>
        <taxon>Actinomycetota</taxon>
        <taxon>Actinomycetes</taxon>
        <taxon>Micromonosporales</taxon>
        <taxon>Micromonosporaceae</taxon>
        <taxon>Micromonospora</taxon>
    </lineage>
</organism>
<feature type="region of interest" description="Disordered" evidence="1">
    <location>
        <begin position="40"/>
        <end position="75"/>
    </location>
</feature>
<dbReference type="RefSeq" id="WP_067359539.1">
    <property type="nucleotide sequence ID" value="NZ_JBIUBN010000010.1"/>
</dbReference>
<accession>A0A136PZ95</accession>
<keyword evidence="3" id="KW-1185">Reference proteome</keyword>
<evidence type="ECO:0000313" key="2">
    <source>
        <dbReference type="EMBL" id="KXK63723.1"/>
    </source>
</evidence>
<dbReference type="OrthoDB" id="3403232at2"/>
<dbReference type="Proteomes" id="UP000070620">
    <property type="component" value="Unassembled WGS sequence"/>
</dbReference>
<protein>
    <submittedName>
        <fullName evidence="2">Uncharacterized protein</fullName>
    </submittedName>
</protein>
<name>A0A136PZ95_9ACTN</name>